<feature type="domain" description="J" evidence="7">
    <location>
        <begin position="10"/>
        <end position="89"/>
    </location>
</feature>
<evidence type="ECO:0000256" key="5">
    <source>
        <dbReference type="ARBA" id="ARBA00023242"/>
    </source>
</evidence>
<feature type="region of interest" description="Disordered" evidence="6">
    <location>
        <begin position="146"/>
        <end position="165"/>
    </location>
</feature>
<dbReference type="InterPro" id="IPR036869">
    <property type="entry name" value="J_dom_sf"/>
</dbReference>
<dbReference type="AlphaFoldDB" id="A0A5C3MSP1"/>
<organism evidence="8 9">
    <name type="scientific">Heliocybe sulcata</name>
    <dbReference type="NCBI Taxonomy" id="5364"/>
    <lineage>
        <taxon>Eukaryota</taxon>
        <taxon>Fungi</taxon>
        <taxon>Dikarya</taxon>
        <taxon>Basidiomycota</taxon>
        <taxon>Agaricomycotina</taxon>
        <taxon>Agaricomycetes</taxon>
        <taxon>Gloeophyllales</taxon>
        <taxon>Gloeophyllaceae</taxon>
        <taxon>Heliocybe</taxon>
    </lineage>
</organism>
<dbReference type="PRINTS" id="PR00625">
    <property type="entry name" value="JDOMAIN"/>
</dbReference>
<dbReference type="EMBL" id="ML213527">
    <property type="protein sequence ID" value="TFK46778.1"/>
    <property type="molecule type" value="Genomic_DNA"/>
</dbReference>
<keyword evidence="4" id="KW-0143">Chaperone</keyword>
<keyword evidence="5" id="KW-0539">Nucleus</keyword>
<gene>
    <name evidence="8" type="ORF">OE88DRAFT_1739126</name>
</gene>
<evidence type="ECO:0000256" key="6">
    <source>
        <dbReference type="SAM" id="MobiDB-lite"/>
    </source>
</evidence>
<dbReference type="Pfam" id="PF00226">
    <property type="entry name" value="DnaJ"/>
    <property type="match status" value="1"/>
</dbReference>
<dbReference type="PANTHER" id="PTHR44313:SF1">
    <property type="entry name" value="DNAJ HOMOLOG SUBFAMILY C MEMBER 17"/>
    <property type="match status" value="1"/>
</dbReference>
<dbReference type="Gene3D" id="1.10.287.110">
    <property type="entry name" value="DnaJ domain"/>
    <property type="match status" value="1"/>
</dbReference>
<dbReference type="GO" id="GO:0005681">
    <property type="term" value="C:spliceosomal complex"/>
    <property type="evidence" value="ECO:0007669"/>
    <property type="project" value="TreeGrafter"/>
</dbReference>
<evidence type="ECO:0000256" key="3">
    <source>
        <dbReference type="ARBA" id="ARBA00022490"/>
    </source>
</evidence>
<dbReference type="InterPro" id="IPR052094">
    <property type="entry name" value="Pre-mRNA-splicing_ERAD"/>
</dbReference>
<dbReference type="STRING" id="5364.A0A5C3MSP1"/>
<evidence type="ECO:0000259" key="7">
    <source>
        <dbReference type="PROSITE" id="PS50076"/>
    </source>
</evidence>
<dbReference type="GO" id="GO:0000390">
    <property type="term" value="P:spliceosomal complex disassembly"/>
    <property type="evidence" value="ECO:0007669"/>
    <property type="project" value="TreeGrafter"/>
</dbReference>
<keyword evidence="9" id="KW-1185">Reference proteome</keyword>
<evidence type="ECO:0000313" key="8">
    <source>
        <dbReference type="EMBL" id="TFK46778.1"/>
    </source>
</evidence>
<comment type="subcellular location">
    <subcellularLocation>
        <location evidence="2">Cytoplasm</location>
    </subcellularLocation>
    <subcellularLocation>
        <location evidence="1">Nucleus</location>
    </subcellularLocation>
</comment>
<name>A0A5C3MSP1_9AGAM</name>
<dbReference type="GO" id="GO:0005737">
    <property type="term" value="C:cytoplasm"/>
    <property type="evidence" value="ECO:0007669"/>
    <property type="project" value="UniProtKB-SubCell"/>
</dbReference>
<evidence type="ECO:0000256" key="4">
    <source>
        <dbReference type="ARBA" id="ARBA00023186"/>
    </source>
</evidence>
<evidence type="ECO:0000256" key="1">
    <source>
        <dbReference type="ARBA" id="ARBA00004123"/>
    </source>
</evidence>
<dbReference type="PROSITE" id="PS50076">
    <property type="entry name" value="DNAJ_2"/>
    <property type="match status" value="1"/>
</dbReference>
<dbReference type="PANTHER" id="PTHR44313">
    <property type="entry name" value="DNAJ HOMOLOG SUBFAMILY C MEMBER 17"/>
    <property type="match status" value="1"/>
</dbReference>
<feature type="compositionally biased region" description="Low complexity" evidence="6">
    <location>
        <begin position="310"/>
        <end position="324"/>
    </location>
</feature>
<dbReference type="InterPro" id="IPR001623">
    <property type="entry name" value="DnaJ_domain"/>
</dbReference>
<keyword evidence="3" id="KW-0963">Cytoplasm</keyword>
<proteinExistence type="predicted"/>
<evidence type="ECO:0000313" key="9">
    <source>
        <dbReference type="Proteomes" id="UP000305948"/>
    </source>
</evidence>
<evidence type="ECO:0000256" key="2">
    <source>
        <dbReference type="ARBA" id="ARBA00004496"/>
    </source>
</evidence>
<feature type="compositionally biased region" description="Basic and acidic residues" evidence="6">
    <location>
        <begin position="146"/>
        <end position="158"/>
    </location>
</feature>
<dbReference type="CDD" id="cd06257">
    <property type="entry name" value="DnaJ"/>
    <property type="match status" value="1"/>
</dbReference>
<reference evidence="8 9" key="1">
    <citation type="journal article" date="2019" name="Nat. Ecol. Evol.">
        <title>Megaphylogeny resolves global patterns of mushroom evolution.</title>
        <authorList>
            <person name="Varga T."/>
            <person name="Krizsan K."/>
            <person name="Foldi C."/>
            <person name="Dima B."/>
            <person name="Sanchez-Garcia M."/>
            <person name="Sanchez-Ramirez S."/>
            <person name="Szollosi G.J."/>
            <person name="Szarkandi J.G."/>
            <person name="Papp V."/>
            <person name="Albert L."/>
            <person name="Andreopoulos W."/>
            <person name="Angelini C."/>
            <person name="Antonin V."/>
            <person name="Barry K.W."/>
            <person name="Bougher N.L."/>
            <person name="Buchanan P."/>
            <person name="Buyck B."/>
            <person name="Bense V."/>
            <person name="Catcheside P."/>
            <person name="Chovatia M."/>
            <person name="Cooper J."/>
            <person name="Damon W."/>
            <person name="Desjardin D."/>
            <person name="Finy P."/>
            <person name="Geml J."/>
            <person name="Haridas S."/>
            <person name="Hughes K."/>
            <person name="Justo A."/>
            <person name="Karasinski D."/>
            <person name="Kautmanova I."/>
            <person name="Kiss B."/>
            <person name="Kocsube S."/>
            <person name="Kotiranta H."/>
            <person name="LaButti K.M."/>
            <person name="Lechner B.E."/>
            <person name="Liimatainen K."/>
            <person name="Lipzen A."/>
            <person name="Lukacs Z."/>
            <person name="Mihaltcheva S."/>
            <person name="Morgado L.N."/>
            <person name="Niskanen T."/>
            <person name="Noordeloos M.E."/>
            <person name="Ohm R.A."/>
            <person name="Ortiz-Santana B."/>
            <person name="Ovrebo C."/>
            <person name="Racz N."/>
            <person name="Riley R."/>
            <person name="Savchenko A."/>
            <person name="Shiryaev A."/>
            <person name="Soop K."/>
            <person name="Spirin V."/>
            <person name="Szebenyi C."/>
            <person name="Tomsovsky M."/>
            <person name="Tulloss R.E."/>
            <person name="Uehling J."/>
            <person name="Grigoriev I.V."/>
            <person name="Vagvolgyi C."/>
            <person name="Papp T."/>
            <person name="Martin F.M."/>
            <person name="Miettinen O."/>
            <person name="Hibbett D.S."/>
            <person name="Nagy L.G."/>
        </authorList>
    </citation>
    <scope>NUCLEOTIDE SEQUENCE [LARGE SCALE GENOMIC DNA]</scope>
    <source>
        <strain evidence="8 9">OMC1185</strain>
    </source>
</reference>
<accession>A0A5C3MSP1</accession>
<feature type="region of interest" description="Disordered" evidence="6">
    <location>
        <begin position="280"/>
        <end position="341"/>
    </location>
</feature>
<protein>
    <submittedName>
        <fullName evidence="8">DnaJ-domain-containing protein</fullName>
    </submittedName>
</protein>
<dbReference type="OrthoDB" id="376357at2759"/>
<sequence>MAPSVDEEIDPYELVGVTVDATEAEIRKAYRQKSLKVHPDRNPDLPDATKKFHELTQAYELLLDPLRRMAVDAKQRLKAARKERYSAYDSKRKAMVEDLEERERAFKKARVEKEQEEVRRWRENERIMDEGRRMREERAKEAERREREALKRAEKDVADGDAPPALGALDTTVKLKYPLSKHPNLTTPDALSALLAPFGPADAASIVLSMKPSKKHPNKPPKFATALVPFKQIGDAFGAVCASGRKERGLGDVEVTWAEGKEPEILGWLKKMGKLGGVEKLEKTARQEPAPSVSGGEKAANPQERPAANPSTPFSSFPSSFPTSLPDTAQPPKTPDVPGLDFESITLMRMRQAERERLEREIREREEKE</sequence>
<dbReference type="SUPFAM" id="SSF46565">
    <property type="entry name" value="Chaperone J-domain"/>
    <property type="match status" value="1"/>
</dbReference>
<dbReference type="Proteomes" id="UP000305948">
    <property type="component" value="Unassembled WGS sequence"/>
</dbReference>
<dbReference type="SMART" id="SM00271">
    <property type="entry name" value="DnaJ"/>
    <property type="match status" value="1"/>
</dbReference>